<feature type="transmembrane region" description="Helical" evidence="9">
    <location>
        <begin position="170"/>
        <end position="187"/>
    </location>
</feature>
<evidence type="ECO:0000256" key="1">
    <source>
        <dbReference type="ARBA" id="ARBA00004141"/>
    </source>
</evidence>
<reference evidence="10 11" key="1">
    <citation type="submission" date="2020-10" db="EMBL/GenBank/DDBJ databases">
        <title>Chromosome-scale genome assembly of the Allis shad, Alosa alosa.</title>
        <authorList>
            <person name="Margot Z."/>
            <person name="Christophe K."/>
            <person name="Cabau C."/>
            <person name="Louis A."/>
            <person name="Berthelot C."/>
            <person name="Parey E."/>
            <person name="Roest Crollius H."/>
            <person name="Montfort J."/>
            <person name="Robinson-Rechavi M."/>
            <person name="Bucao C."/>
            <person name="Bouchez O."/>
            <person name="Gislard M."/>
            <person name="Lluch J."/>
            <person name="Milhes M."/>
            <person name="Lampietro C."/>
            <person name="Lopez Roques C."/>
            <person name="Donnadieu C."/>
            <person name="Braasch I."/>
            <person name="Desvignes T."/>
            <person name="Postlethwait J."/>
            <person name="Bobe J."/>
            <person name="Guiguen Y."/>
        </authorList>
    </citation>
    <scope>NUCLEOTIDE SEQUENCE [LARGE SCALE GENOMIC DNA]</scope>
    <source>
        <strain evidence="10">M-15738</strain>
        <tissue evidence="10">Blood</tissue>
    </source>
</reference>
<protein>
    <submittedName>
        <fullName evidence="10">Uncharacterized protein</fullName>
    </submittedName>
</protein>
<dbReference type="InterPro" id="IPR003930">
    <property type="entry name" value="K_chnl_Ca-activ_BK_bsu"/>
</dbReference>
<feature type="transmembrane region" description="Helical" evidence="9">
    <location>
        <begin position="20"/>
        <end position="40"/>
    </location>
</feature>
<dbReference type="GO" id="GO:0008076">
    <property type="term" value="C:voltage-gated potassium channel complex"/>
    <property type="evidence" value="ECO:0007669"/>
    <property type="project" value="TreeGrafter"/>
</dbReference>
<evidence type="ECO:0000256" key="2">
    <source>
        <dbReference type="ARBA" id="ARBA00022448"/>
    </source>
</evidence>
<accession>A0AAV6HL67</accession>
<dbReference type="GO" id="GO:0005513">
    <property type="term" value="P:detection of calcium ion"/>
    <property type="evidence" value="ECO:0007669"/>
    <property type="project" value="TreeGrafter"/>
</dbReference>
<proteinExistence type="predicted"/>
<dbReference type="Pfam" id="PF03185">
    <property type="entry name" value="CaKB"/>
    <property type="match status" value="1"/>
</dbReference>
<evidence type="ECO:0000256" key="8">
    <source>
        <dbReference type="ARBA" id="ARBA00023303"/>
    </source>
</evidence>
<keyword evidence="6 9" id="KW-0472">Membrane</keyword>
<keyword evidence="8" id="KW-0407">Ion channel</keyword>
<comment type="caution">
    <text evidence="10">The sequence shown here is derived from an EMBL/GenBank/DDBJ whole genome shotgun (WGS) entry which is preliminary data.</text>
</comment>
<dbReference type="AlphaFoldDB" id="A0AAV6HL67"/>
<gene>
    <name evidence="10" type="ORF">AALO_G00017490</name>
</gene>
<keyword evidence="3 9" id="KW-0812">Transmembrane</keyword>
<dbReference type="PANTHER" id="PTHR10258">
    <property type="entry name" value="CALCIUM-ACTIVATED POTASSIUM CHANNEL SUBUNIT BETA"/>
    <property type="match status" value="1"/>
</dbReference>
<keyword evidence="5" id="KW-0406">Ion transport</keyword>
<evidence type="ECO:0000256" key="9">
    <source>
        <dbReference type="SAM" id="Phobius"/>
    </source>
</evidence>
<organism evidence="10 11">
    <name type="scientific">Alosa alosa</name>
    <name type="common">allis shad</name>
    <dbReference type="NCBI Taxonomy" id="278164"/>
    <lineage>
        <taxon>Eukaryota</taxon>
        <taxon>Metazoa</taxon>
        <taxon>Chordata</taxon>
        <taxon>Craniata</taxon>
        <taxon>Vertebrata</taxon>
        <taxon>Euteleostomi</taxon>
        <taxon>Actinopterygii</taxon>
        <taxon>Neopterygii</taxon>
        <taxon>Teleostei</taxon>
        <taxon>Clupei</taxon>
        <taxon>Clupeiformes</taxon>
        <taxon>Clupeoidei</taxon>
        <taxon>Clupeidae</taxon>
        <taxon>Alosa</taxon>
    </lineage>
</organism>
<evidence type="ECO:0000256" key="7">
    <source>
        <dbReference type="ARBA" id="ARBA00023180"/>
    </source>
</evidence>
<comment type="subcellular location">
    <subcellularLocation>
        <location evidence="1">Membrane</location>
        <topology evidence="1">Multi-pass membrane protein</topology>
    </subcellularLocation>
</comment>
<evidence type="ECO:0000256" key="3">
    <source>
        <dbReference type="ARBA" id="ARBA00022692"/>
    </source>
</evidence>
<evidence type="ECO:0000256" key="6">
    <source>
        <dbReference type="ARBA" id="ARBA00023136"/>
    </source>
</evidence>
<dbReference type="GO" id="GO:0015459">
    <property type="term" value="F:potassium channel regulator activity"/>
    <property type="evidence" value="ECO:0007669"/>
    <property type="project" value="TreeGrafter"/>
</dbReference>
<keyword evidence="7" id="KW-0325">Glycoprotein</keyword>
<evidence type="ECO:0000313" key="11">
    <source>
        <dbReference type="Proteomes" id="UP000823561"/>
    </source>
</evidence>
<dbReference type="EMBL" id="JADWDJ010000001">
    <property type="protein sequence ID" value="KAG5286671.1"/>
    <property type="molecule type" value="Genomic_DNA"/>
</dbReference>
<keyword evidence="4 9" id="KW-1133">Transmembrane helix</keyword>
<keyword evidence="11" id="KW-1185">Reference proteome</keyword>
<dbReference type="GO" id="GO:0015269">
    <property type="term" value="F:calcium-activated potassium channel activity"/>
    <property type="evidence" value="ECO:0007669"/>
    <property type="project" value="InterPro"/>
</dbReference>
<evidence type="ECO:0000256" key="5">
    <source>
        <dbReference type="ARBA" id="ARBA00023065"/>
    </source>
</evidence>
<keyword evidence="2" id="KW-0813">Transport</keyword>
<evidence type="ECO:0000256" key="4">
    <source>
        <dbReference type="ARBA" id="ARBA00022989"/>
    </source>
</evidence>
<dbReference type="PRINTS" id="PR01450">
    <property type="entry name" value="BKCHANNELB"/>
</dbReference>
<sequence length="205" mass="23231">MDKRRTETALKAGEDRAIFLGLSMMLCSVMMYFLLGITMVRSYAESVWTEETVCTVLNSTIMADINCSYNCGVDCWRSSKFPCLQVYVSVNASDRVALLSHNEDVLEKNSECFYVPKCQKEQTVMHTLIVDIGERLRAQQQVPCFHDPLERQEAVLLTQLYGRAAVFQSLFWPSCMLAGGLLIILMVKLTQYLSILCEQIGKISK</sequence>
<name>A0AAV6HL67_9TELE</name>
<evidence type="ECO:0000313" key="10">
    <source>
        <dbReference type="EMBL" id="KAG5286671.1"/>
    </source>
</evidence>
<dbReference type="PANTHER" id="PTHR10258:SF5">
    <property type="entry name" value="CALCIUM-ACTIVATED POTASSIUM CHANNEL SUBUNIT BETA-2"/>
    <property type="match status" value="1"/>
</dbReference>
<dbReference type="Proteomes" id="UP000823561">
    <property type="component" value="Chromosome 1"/>
</dbReference>